<evidence type="ECO:0000313" key="1">
    <source>
        <dbReference type="EMBL" id="TWU27379.1"/>
    </source>
</evidence>
<dbReference type="EMBL" id="SJPS01000003">
    <property type="protein sequence ID" value="TWU27379.1"/>
    <property type="molecule type" value="Genomic_DNA"/>
</dbReference>
<name>A0A5C6CXL5_9BACT</name>
<proteinExistence type="predicted"/>
<dbReference type="InterPro" id="IPR029044">
    <property type="entry name" value="Nucleotide-diphossugar_trans"/>
</dbReference>
<sequence>MTCQNASIAIFVKTPGLSPIKTRLSVGIGRDSSAEFYRLSVAAISAAVATVADSTGTTPYWAVAEEAGLYDPRWQEFSRIPQGSGGLGDRLHKVFNELQSQHAAVIGIGADSPQITPALLESTLQVLLNSRGIYSHVLGRCYDGGFYLVGSNSHLAKQTWTKIPYSTATAAESLAQSLRSSGQLKEIASLTDVDTAEDLITLKKEMLAISKPSPEQLMLIGWLERNISQVSRKCK</sequence>
<evidence type="ECO:0000313" key="2">
    <source>
        <dbReference type="Proteomes" id="UP000318437"/>
    </source>
</evidence>
<gene>
    <name evidence="1" type="ORF">Pla144_21510</name>
</gene>
<accession>A0A5C6CXL5</accession>
<dbReference type="InterPro" id="IPR018641">
    <property type="entry name" value="Trfase_1_rSAM/seldom-assoc"/>
</dbReference>
<dbReference type="RefSeq" id="WP_146450596.1">
    <property type="nucleotide sequence ID" value="NZ_SJPS01000003.1"/>
</dbReference>
<dbReference type="Proteomes" id="UP000318437">
    <property type="component" value="Unassembled WGS sequence"/>
</dbReference>
<keyword evidence="2" id="KW-1185">Reference proteome</keyword>
<organism evidence="1 2">
    <name type="scientific">Bythopirellula polymerisocia</name>
    <dbReference type="NCBI Taxonomy" id="2528003"/>
    <lineage>
        <taxon>Bacteria</taxon>
        <taxon>Pseudomonadati</taxon>
        <taxon>Planctomycetota</taxon>
        <taxon>Planctomycetia</taxon>
        <taxon>Pirellulales</taxon>
        <taxon>Lacipirellulaceae</taxon>
        <taxon>Bythopirellula</taxon>
    </lineage>
</organism>
<dbReference type="PANTHER" id="PTHR36529:SF1">
    <property type="entry name" value="GLYCOSYLTRANSFERASE"/>
    <property type="match status" value="1"/>
</dbReference>
<protein>
    <recommendedName>
        <fullName evidence="3">2-phospho-L-lactate guanylyltransferase</fullName>
    </recommendedName>
</protein>
<comment type="caution">
    <text evidence="1">The sequence shown here is derived from an EMBL/GenBank/DDBJ whole genome shotgun (WGS) entry which is preliminary data.</text>
</comment>
<reference evidence="1 2" key="1">
    <citation type="submission" date="2019-02" db="EMBL/GenBank/DDBJ databases">
        <title>Deep-cultivation of Planctomycetes and their phenomic and genomic characterization uncovers novel biology.</title>
        <authorList>
            <person name="Wiegand S."/>
            <person name="Jogler M."/>
            <person name="Boedeker C."/>
            <person name="Pinto D."/>
            <person name="Vollmers J."/>
            <person name="Rivas-Marin E."/>
            <person name="Kohn T."/>
            <person name="Peeters S.H."/>
            <person name="Heuer A."/>
            <person name="Rast P."/>
            <person name="Oberbeckmann S."/>
            <person name="Bunk B."/>
            <person name="Jeske O."/>
            <person name="Meyerdierks A."/>
            <person name="Storesund J.E."/>
            <person name="Kallscheuer N."/>
            <person name="Luecker S."/>
            <person name="Lage O.M."/>
            <person name="Pohl T."/>
            <person name="Merkel B.J."/>
            <person name="Hornburger P."/>
            <person name="Mueller R.-W."/>
            <person name="Bruemmer F."/>
            <person name="Labrenz M."/>
            <person name="Spormann A.M."/>
            <person name="Op Den Camp H."/>
            <person name="Overmann J."/>
            <person name="Amann R."/>
            <person name="Jetten M.S.M."/>
            <person name="Mascher T."/>
            <person name="Medema M.H."/>
            <person name="Devos D.P."/>
            <person name="Kaster A.-K."/>
            <person name="Ovreas L."/>
            <person name="Rohde M."/>
            <person name="Galperin M.Y."/>
            <person name="Jogler C."/>
        </authorList>
    </citation>
    <scope>NUCLEOTIDE SEQUENCE [LARGE SCALE GENOMIC DNA]</scope>
    <source>
        <strain evidence="1 2">Pla144</strain>
    </source>
</reference>
<dbReference type="PANTHER" id="PTHR36529">
    <property type="entry name" value="SLL1095 PROTEIN"/>
    <property type="match status" value="1"/>
</dbReference>
<dbReference type="Gene3D" id="3.90.550.10">
    <property type="entry name" value="Spore Coat Polysaccharide Biosynthesis Protein SpsA, Chain A"/>
    <property type="match status" value="1"/>
</dbReference>
<dbReference type="SUPFAM" id="SSF53448">
    <property type="entry name" value="Nucleotide-diphospho-sugar transferases"/>
    <property type="match status" value="1"/>
</dbReference>
<evidence type="ECO:0008006" key="3">
    <source>
        <dbReference type="Google" id="ProtNLM"/>
    </source>
</evidence>
<dbReference type="Pfam" id="PF09837">
    <property type="entry name" value="DUF2064"/>
    <property type="match status" value="1"/>
</dbReference>
<dbReference type="AlphaFoldDB" id="A0A5C6CXL5"/>
<dbReference type="OrthoDB" id="9810303at2"/>